<keyword evidence="2" id="KW-0812">Transmembrane</keyword>
<protein>
    <submittedName>
        <fullName evidence="4">Alpha/beta hydrolase fold domain-containing protein</fullName>
    </submittedName>
</protein>
<keyword evidence="1 4" id="KW-0378">Hydrolase</keyword>
<feature type="transmembrane region" description="Helical" evidence="2">
    <location>
        <begin position="143"/>
        <end position="160"/>
    </location>
</feature>
<evidence type="ECO:0000256" key="1">
    <source>
        <dbReference type="ARBA" id="ARBA00022801"/>
    </source>
</evidence>
<reference evidence="4 5" key="1">
    <citation type="journal article" date="2019" name="ACS Chem. Biol.">
        <title>Identification and Mobilization of a Cryptic Antibiotic Biosynthesis Gene Locus from a Human-Pathogenic Nocardia Isolate.</title>
        <authorList>
            <person name="Herisse M."/>
            <person name="Ishida K."/>
            <person name="Porter J.L."/>
            <person name="Howden B."/>
            <person name="Hertweck C."/>
            <person name="Stinear T.P."/>
            <person name="Pidot S.J."/>
        </authorList>
    </citation>
    <scope>NUCLEOTIDE SEQUENCE [LARGE SCALE GENOMIC DNA]</scope>
    <source>
        <strain evidence="4 5">AUSMDU00012715</strain>
    </source>
</reference>
<sequence length="489" mass="51450">MITARPGDRTHRDQIAACRCAIRTELRVIGNRRVAEFRITLGGAYPAGTRCSPVASDPFGNSADDGGDVVTIPSGPGLPLTPRRRSLVRIALAVVAVLLGLYTLIAQILAIVPVGWTQPVLRSAGVQAVILAIGWNRALIGSWNVVIALVAVLAAAAAAWGSRSWSARTLTAATGLGLVLALITSVTLVVSAHSATGKWMLFGPAAPLLNDAKPPDETVVYATLDGRPMHADLYLPAAAANPAPLVVSIHGGAFIAGSRGPTPYTRWLADQGYAVLDVDYRLSSTDDLRWNTQDADVGCALTWAMAHAQQYRWDPHRVVTFGGSAGGSLAVNVAYKIANGTLKPSCGTAGELPQIRAVIGMYPAVELAGSQSDTGQGAKVGRAYLGGTPAEYPARYAAADSPPQIGPHSPPTLLVQGRDDHLVFASRTRQFADRLTAAGITHRYVEFPFLDHGYDAKVLNIGAQAGRSVVLDWLRSYDGLPTTVPNGPL</sequence>
<dbReference type="Gene3D" id="3.40.50.1820">
    <property type="entry name" value="alpha/beta hydrolase"/>
    <property type="match status" value="1"/>
</dbReference>
<feature type="transmembrane region" description="Helical" evidence="2">
    <location>
        <begin position="172"/>
        <end position="192"/>
    </location>
</feature>
<dbReference type="Pfam" id="PF20434">
    <property type="entry name" value="BD-FAE"/>
    <property type="match status" value="1"/>
</dbReference>
<feature type="domain" description="BD-FAE-like" evidence="3">
    <location>
        <begin position="232"/>
        <end position="435"/>
    </location>
</feature>
<dbReference type="AlphaFoldDB" id="A0A6G9Z340"/>
<evidence type="ECO:0000313" key="4">
    <source>
        <dbReference type="EMBL" id="QIS19801.1"/>
    </source>
</evidence>
<dbReference type="Proteomes" id="UP000500953">
    <property type="component" value="Chromosome"/>
</dbReference>
<proteinExistence type="predicted"/>
<dbReference type="InterPro" id="IPR049492">
    <property type="entry name" value="BD-FAE-like_dom"/>
</dbReference>
<evidence type="ECO:0000313" key="5">
    <source>
        <dbReference type="Proteomes" id="UP000500953"/>
    </source>
</evidence>
<keyword evidence="2" id="KW-1133">Transmembrane helix</keyword>
<dbReference type="PANTHER" id="PTHR48081">
    <property type="entry name" value="AB HYDROLASE SUPERFAMILY PROTEIN C4A8.06C"/>
    <property type="match status" value="1"/>
</dbReference>
<dbReference type="InterPro" id="IPR029058">
    <property type="entry name" value="AB_hydrolase_fold"/>
</dbReference>
<keyword evidence="2" id="KW-0472">Membrane</keyword>
<organism evidence="4 5">
    <name type="scientific">Nocardia terpenica</name>
    <dbReference type="NCBI Taxonomy" id="455432"/>
    <lineage>
        <taxon>Bacteria</taxon>
        <taxon>Bacillati</taxon>
        <taxon>Actinomycetota</taxon>
        <taxon>Actinomycetes</taxon>
        <taxon>Mycobacteriales</taxon>
        <taxon>Nocardiaceae</taxon>
        <taxon>Nocardia</taxon>
    </lineage>
</organism>
<dbReference type="InterPro" id="IPR050300">
    <property type="entry name" value="GDXG_lipolytic_enzyme"/>
</dbReference>
<dbReference type="SUPFAM" id="SSF53474">
    <property type="entry name" value="alpha/beta-Hydrolases"/>
    <property type="match status" value="1"/>
</dbReference>
<dbReference type="GO" id="GO:0016787">
    <property type="term" value="F:hydrolase activity"/>
    <property type="evidence" value="ECO:0007669"/>
    <property type="project" value="UniProtKB-KW"/>
</dbReference>
<evidence type="ECO:0000259" key="3">
    <source>
        <dbReference type="Pfam" id="PF20434"/>
    </source>
</evidence>
<dbReference type="EMBL" id="CP046173">
    <property type="protein sequence ID" value="QIS19801.1"/>
    <property type="molecule type" value="Genomic_DNA"/>
</dbReference>
<feature type="transmembrane region" description="Helical" evidence="2">
    <location>
        <begin position="90"/>
        <end position="114"/>
    </location>
</feature>
<name>A0A6G9Z340_9NOCA</name>
<gene>
    <name evidence="4" type="ORF">F6W96_17375</name>
</gene>
<accession>A0A6G9Z340</accession>
<evidence type="ECO:0000256" key="2">
    <source>
        <dbReference type="SAM" id="Phobius"/>
    </source>
</evidence>